<reference evidence="6 7" key="1">
    <citation type="submission" date="2022-01" db="EMBL/GenBank/DDBJ databases">
        <title>Dethiosulfovibrio faecalis sp. nov., a novel proteolytic, non-sulfur-reducing bacterium isolated from a marine aquaculture solid waste bioreactor.</title>
        <authorList>
            <person name="Grabowski S."/>
            <person name="Apolinario E."/>
            <person name="Schneider N."/>
            <person name="Marshall C.W."/>
            <person name="Sowers K.R."/>
        </authorList>
    </citation>
    <scope>NUCLEOTIDE SEQUENCE [LARGE SCALE GENOMIC DNA]</scope>
    <source>
        <strain evidence="6 7">DSM 12537</strain>
    </source>
</reference>
<dbReference type="NCBIfam" id="TIGR00205">
    <property type="entry name" value="fliE"/>
    <property type="match status" value="1"/>
</dbReference>
<keyword evidence="6" id="KW-0966">Cell projection</keyword>
<dbReference type="PRINTS" id="PR01006">
    <property type="entry name" value="FLGHOOKFLIE"/>
</dbReference>
<evidence type="ECO:0000313" key="6">
    <source>
        <dbReference type="EMBL" id="MCF4141589.1"/>
    </source>
</evidence>
<comment type="caution">
    <text evidence="6">The sequence shown here is derived from an EMBL/GenBank/DDBJ whole genome shotgun (WGS) entry which is preliminary data.</text>
</comment>
<evidence type="ECO:0000256" key="1">
    <source>
        <dbReference type="ARBA" id="ARBA00004117"/>
    </source>
</evidence>
<proteinExistence type="inferred from homology"/>
<comment type="subcellular location">
    <subcellularLocation>
        <location evidence="1 4">Bacterial flagellum basal body</location>
    </subcellularLocation>
</comment>
<evidence type="ECO:0000256" key="2">
    <source>
        <dbReference type="ARBA" id="ARBA00009272"/>
    </source>
</evidence>
<dbReference type="PANTHER" id="PTHR34653">
    <property type="match status" value="1"/>
</dbReference>
<comment type="similarity">
    <text evidence="2 4">Belongs to the FliE family.</text>
</comment>
<keyword evidence="7" id="KW-1185">Reference proteome</keyword>
<keyword evidence="3 4" id="KW-0975">Bacterial flagellum</keyword>
<dbReference type="Pfam" id="PF02049">
    <property type="entry name" value="FliE"/>
    <property type="match status" value="1"/>
</dbReference>
<dbReference type="HAMAP" id="MF_00724">
    <property type="entry name" value="FliE"/>
    <property type="match status" value="1"/>
</dbReference>
<keyword evidence="6" id="KW-0969">Cilium</keyword>
<accession>A0ABS9EK53</accession>
<sequence length="101" mass="11073">MDGIRIDFSKMHGSDVGNVFKSPEVAAPARSFEDSLKEAVVGVNELQMDSNAMVQRLSLGDVDDVSEVTLSVEKASLAFQLLVRVRDKLVDAYQQLSRMAV</sequence>
<dbReference type="PANTHER" id="PTHR34653:SF1">
    <property type="entry name" value="FLAGELLAR HOOK-BASAL BODY COMPLEX PROTEIN FLIE"/>
    <property type="match status" value="1"/>
</dbReference>
<evidence type="ECO:0000256" key="4">
    <source>
        <dbReference type="HAMAP-Rule" id="MF_00724"/>
    </source>
</evidence>
<dbReference type="Proteomes" id="UP001200430">
    <property type="component" value="Unassembled WGS sequence"/>
</dbReference>
<gene>
    <name evidence="4 6" type="primary">fliE</name>
    <name evidence="6" type="ORF">L2W38_01990</name>
</gene>
<keyword evidence="6" id="KW-0282">Flagellum</keyword>
<evidence type="ECO:0000313" key="7">
    <source>
        <dbReference type="Proteomes" id="UP001200430"/>
    </source>
</evidence>
<protein>
    <recommendedName>
        <fullName evidence="4 5">Flagellar hook-basal body complex protein FliE</fullName>
    </recommendedName>
</protein>
<evidence type="ECO:0000256" key="5">
    <source>
        <dbReference type="NCBIfam" id="TIGR00205"/>
    </source>
</evidence>
<evidence type="ECO:0000256" key="3">
    <source>
        <dbReference type="ARBA" id="ARBA00023143"/>
    </source>
</evidence>
<name>A0ABS9EK53_9BACT</name>
<organism evidence="6 7">
    <name type="scientific">Dethiosulfovibrio marinus</name>
    <dbReference type="NCBI Taxonomy" id="133532"/>
    <lineage>
        <taxon>Bacteria</taxon>
        <taxon>Thermotogati</taxon>
        <taxon>Synergistota</taxon>
        <taxon>Synergistia</taxon>
        <taxon>Synergistales</taxon>
        <taxon>Dethiosulfovibrionaceae</taxon>
        <taxon>Dethiosulfovibrio</taxon>
    </lineage>
</organism>
<dbReference type="InterPro" id="IPR001624">
    <property type="entry name" value="FliE"/>
</dbReference>
<dbReference type="RefSeq" id="WP_005658986.1">
    <property type="nucleotide sequence ID" value="NZ_JAKGUD010000002.1"/>
</dbReference>
<dbReference type="EMBL" id="JAKGUD010000002">
    <property type="protein sequence ID" value="MCF4141589.1"/>
    <property type="molecule type" value="Genomic_DNA"/>
</dbReference>